<dbReference type="AlphaFoldDB" id="A0AAW8FHK1"/>
<accession>A0AAW8FHK1</accession>
<evidence type="ECO:0000256" key="2">
    <source>
        <dbReference type="SAM" id="SignalP"/>
    </source>
</evidence>
<protein>
    <recommendedName>
        <fullName evidence="5">Secreted protein</fullName>
    </recommendedName>
</protein>
<feature type="chain" id="PRO_5043443274" description="Secreted protein" evidence="2">
    <location>
        <begin position="28"/>
        <end position="244"/>
    </location>
</feature>
<evidence type="ECO:0000313" key="3">
    <source>
        <dbReference type="EMBL" id="MDQ0908730.1"/>
    </source>
</evidence>
<name>A0AAW8FHK1_9ACTN</name>
<sequence length="244" mass="26854">MTRPRAIVLRGASLCCLVLLRLFRARPAGHPVPPRDAPSEGVCPPSVHRRGCHRGWQQDCHGTANEADARSEEWTGRLSTLYRRLLTARAGPPSLALPEDGWWISTRGGSRCGARSRGATLVERGRAARVQWSSPGLKHGPPPPRPVQHSSAWPAVRSAVDQVKWGTLPLTRLRQLLPQAPARRPRAAAGARTRRCRGACHCQVHPPRHGSAGRRPYDIRQAAAQQRAREGDVRTTLRSVATTW</sequence>
<reference evidence="3" key="1">
    <citation type="submission" date="2023-07" db="EMBL/GenBank/DDBJ databases">
        <title>Comparative genomics of wheat-associated soil bacteria to identify genetic determinants of phenazine resistance.</title>
        <authorList>
            <person name="Mouncey N."/>
        </authorList>
    </citation>
    <scope>NUCLEOTIDE SEQUENCE</scope>
    <source>
        <strain evidence="3">V4I22</strain>
    </source>
</reference>
<feature type="signal peptide" evidence="2">
    <location>
        <begin position="1"/>
        <end position="27"/>
    </location>
</feature>
<feature type="region of interest" description="Disordered" evidence="1">
    <location>
        <begin position="225"/>
        <end position="244"/>
    </location>
</feature>
<organism evidence="3 4">
    <name type="scientific">Streptomyces canus</name>
    <dbReference type="NCBI Taxonomy" id="58343"/>
    <lineage>
        <taxon>Bacteria</taxon>
        <taxon>Bacillati</taxon>
        <taxon>Actinomycetota</taxon>
        <taxon>Actinomycetes</taxon>
        <taxon>Kitasatosporales</taxon>
        <taxon>Streptomycetaceae</taxon>
        <taxon>Streptomyces</taxon>
        <taxon>Streptomyces aurantiacus group</taxon>
    </lineage>
</organism>
<dbReference type="EMBL" id="JAUSZV010000005">
    <property type="protein sequence ID" value="MDQ0908730.1"/>
    <property type="molecule type" value="Genomic_DNA"/>
</dbReference>
<evidence type="ECO:0000313" key="4">
    <source>
        <dbReference type="Proteomes" id="UP001234216"/>
    </source>
</evidence>
<proteinExistence type="predicted"/>
<evidence type="ECO:0008006" key="5">
    <source>
        <dbReference type="Google" id="ProtNLM"/>
    </source>
</evidence>
<comment type="caution">
    <text evidence="3">The sequence shown here is derived from an EMBL/GenBank/DDBJ whole genome shotgun (WGS) entry which is preliminary data.</text>
</comment>
<evidence type="ECO:0000256" key="1">
    <source>
        <dbReference type="SAM" id="MobiDB-lite"/>
    </source>
</evidence>
<gene>
    <name evidence="3" type="ORF">QFZ22_004715</name>
</gene>
<keyword evidence="2" id="KW-0732">Signal</keyword>
<dbReference type="Proteomes" id="UP001234216">
    <property type="component" value="Unassembled WGS sequence"/>
</dbReference>